<dbReference type="Gene3D" id="3.40.50.10490">
    <property type="entry name" value="Glucose-6-phosphate isomerase like protein, domain 1"/>
    <property type="match status" value="2"/>
</dbReference>
<comment type="caution">
    <text evidence="9">The sequence shown here is derived from an EMBL/GenBank/DDBJ whole genome shotgun (WGS) entry which is preliminary data.</text>
</comment>
<evidence type="ECO:0000256" key="6">
    <source>
        <dbReference type="ARBA" id="ARBA00022962"/>
    </source>
</evidence>
<protein>
    <recommendedName>
        <fullName evidence="2">glutamine--fructose-6-phosphate transaminase (isomerizing)</fullName>
        <ecNumber evidence="2">2.6.1.16</ecNumber>
    </recommendedName>
</protein>
<feature type="domain" description="SIS" evidence="8">
    <location>
        <begin position="417"/>
        <end position="555"/>
    </location>
</feature>
<evidence type="ECO:0000313" key="9">
    <source>
        <dbReference type="EMBL" id="KKN16510.1"/>
    </source>
</evidence>
<dbReference type="EMBL" id="LAZR01003608">
    <property type="protein sequence ID" value="KKN16510.1"/>
    <property type="molecule type" value="Genomic_DNA"/>
</dbReference>
<dbReference type="SUPFAM" id="SSF56235">
    <property type="entry name" value="N-terminal nucleophile aminohydrolases (Ntn hydrolases)"/>
    <property type="match status" value="1"/>
</dbReference>
<feature type="domain" description="SIS" evidence="8">
    <location>
        <begin position="253"/>
        <end position="391"/>
    </location>
</feature>
<dbReference type="InterPro" id="IPR047084">
    <property type="entry name" value="GFAT_N"/>
</dbReference>
<dbReference type="CDD" id="cd05009">
    <property type="entry name" value="SIS_GlmS_GlmD_2"/>
    <property type="match status" value="1"/>
</dbReference>
<dbReference type="InterPro" id="IPR017932">
    <property type="entry name" value="GATase_2_dom"/>
</dbReference>
<dbReference type="InterPro" id="IPR029055">
    <property type="entry name" value="Ntn_hydrolases_N"/>
</dbReference>
<dbReference type="Gene3D" id="3.60.20.10">
    <property type="entry name" value="Glutamine Phosphoribosylpyrophosphate, subunit 1, domain 1"/>
    <property type="match status" value="1"/>
</dbReference>
<evidence type="ECO:0000256" key="1">
    <source>
        <dbReference type="ARBA" id="ARBA00001031"/>
    </source>
</evidence>
<dbReference type="GO" id="GO:0097367">
    <property type="term" value="F:carbohydrate derivative binding"/>
    <property type="evidence" value="ECO:0007669"/>
    <property type="project" value="InterPro"/>
</dbReference>
<dbReference type="InterPro" id="IPR001347">
    <property type="entry name" value="SIS_dom"/>
</dbReference>
<keyword evidence="5" id="KW-0677">Repeat</keyword>
<comment type="catalytic activity">
    <reaction evidence="1">
        <text>D-fructose 6-phosphate + L-glutamine = D-glucosamine 6-phosphate + L-glutamate</text>
        <dbReference type="Rhea" id="RHEA:13237"/>
        <dbReference type="ChEBI" id="CHEBI:29985"/>
        <dbReference type="ChEBI" id="CHEBI:58359"/>
        <dbReference type="ChEBI" id="CHEBI:58725"/>
        <dbReference type="ChEBI" id="CHEBI:61527"/>
        <dbReference type="EC" id="2.6.1.16"/>
    </reaction>
</comment>
<sequence length="565" mass="60966">MCGIVGSVGIRQAAPIVLEGLKHLEYRGYDSAGVATLNRGRIHRHRVVGTVSDNDWPTLPGAIGIGHTRWATHGAVTVENAHPILDCTGKIAVVHNGTIFNFRGLKQELVGRGHEFTSETDTEVIAHLLEEMSVEEALAHLEGPVALLVLGKGPGMVAASRGYSLVMYAGSGGTVVASSRLDEGDYQTLENEVVSIHSPIGVHVERVKTTRSYPAPTQTQIEGVHAMLSEIREQPAAIVNTLEAADTSLLHRAAMEMLRSDQVVFTGSGTSRFAGIIGRYIISRQARRLGEVVAASEFQYFADSVGVGTTLVAVSQSGETMDVIEAVRSAKDRGAWTLCITNNAESVLGRLCDMLLETRCGPEYGVAATKTFAGQIAMFCLLRGALRGDVASIQSELRNVAYRVRGLIEDCEESVREVARLAKVRDQFYYLGRGINYAVAGESALKMKEVSYIHAEGMAAGELRHGTLALVEPGTMICGLCPDDQTYDGMVMNLREAKARGATIIGVSDRASDVFDYWVQVPTVEEVYYPLVCTVAAQLLAYWTAVEKGLNPDRPRNLAKSVTVS</sequence>
<accession>A0A0F9NAD5</accession>
<dbReference type="CDD" id="cd05008">
    <property type="entry name" value="SIS_GlmS_GlmD_1"/>
    <property type="match status" value="1"/>
</dbReference>
<dbReference type="PANTHER" id="PTHR10937:SF0">
    <property type="entry name" value="GLUTAMINE--FRUCTOSE-6-PHOSPHATE TRANSAMINASE (ISOMERIZING)"/>
    <property type="match status" value="1"/>
</dbReference>
<dbReference type="EC" id="2.6.1.16" evidence="2"/>
<dbReference type="PROSITE" id="PS51464">
    <property type="entry name" value="SIS"/>
    <property type="match status" value="2"/>
</dbReference>
<dbReference type="AlphaFoldDB" id="A0A0F9NAD5"/>
<evidence type="ECO:0000256" key="2">
    <source>
        <dbReference type="ARBA" id="ARBA00012916"/>
    </source>
</evidence>
<dbReference type="NCBIfam" id="NF001484">
    <property type="entry name" value="PRK00331.1"/>
    <property type="match status" value="1"/>
</dbReference>
<dbReference type="GO" id="GO:0004360">
    <property type="term" value="F:glutamine-fructose-6-phosphate transaminase (isomerizing) activity"/>
    <property type="evidence" value="ECO:0007669"/>
    <property type="project" value="UniProtKB-EC"/>
</dbReference>
<keyword evidence="4" id="KW-0808">Transferase</keyword>
<evidence type="ECO:0000259" key="7">
    <source>
        <dbReference type="PROSITE" id="PS51278"/>
    </source>
</evidence>
<feature type="domain" description="Glutamine amidotransferase type-2" evidence="7">
    <location>
        <begin position="2"/>
        <end position="207"/>
    </location>
</feature>
<reference evidence="9" key="1">
    <citation type="journal article" date="2015" name="Nature">
        <title>Complex archaea that bridge the gap between prokaryotes and eukaryotes.</title>
        <authorList>
            <person name="Spang A."/>
            <person name="Saw J.H."/>
            <person name="Jorgensen S.L."/>
            <person name="Zaremba-Niedzwiedzka K."/>
            <person name="Martijn J."/>
            <person name="Lind A.E."/>
            <person name="van Eijk R."/>
            <person name="Schleper C."/>
            <person name="Guy L."/>
            <person name="Ettema T.J."/>
        </authorList>
    </citation>
    <scope>NUCLEOTIDE SEQUENCE</scope>
</reference>
<organism evidence="9">
    <name type="scientific">marine sediment metagenome</name>
    <dbReference type="NCBI Taxonomy" id="412755"/>
    <lineage>
        <taxon>unclassified sequences</taxon>
        <taxon>metagenomes</taxon>
        <taxon>ecological metagenomes</taxon>
    </lineage>
</organism>
<name>A0A0F9NAD5_9ZZZZ</name>
<evidence type="ECO:0000256" key="5">
    <source>
        <dbReference type="ARBA" id="ARBA00022737"/>
    </source>
</evidence>
<dbReference type="PANTHER" id="PTHR10937">
    <property type="entry name" value="GLUCOSAMINE--FRUCTOSE-6-PHOSPHATE AMINOTRANSFERASE, ISOMERIZING"/>
    <property type="match status" value="1"/>
</dbReference>
<evidence type="ECO:0000256" key="4">
    <source>
        <dbReference type="ARBA" id="ARBA00022679"/>
    </source>
</evidence>
<dbReference type="Pfam" id="PF13522">
    <property type="entry name" value="GATase_6"/>
    <property type="match status" value="1"/>
</dbReference>
<dbReference type="NCBIfam" id="TIGR01135">
    <property type="entry name" value="glmS"/>
    <property type="match status" value="1"/>
</dbReference>
<dbReference type="SUPFAM" id="SSF53697">
    <property type="entry name" value="SIS domain"/>
    <property type="match status" value="1"/>
</dbReference>
<evidence type="ECO:0000259" key="8">
    <source>
        <dbReference type="PROSITE" id="PS51464"/>
    </source>
</evidence>
<dbReference type="InterPro" id="IPR035466">
    <property type="entry name" value="GlmS/AgaS_SIS"/>
</dbReference>
<proteinExistence type="predicted"/>
<dbReference type="InterPro" id="IPR046348">
    <property type="entry name" value="SIS_dom_sf"/>
</dbReference>
<dbReference type="GO" id="GO:0006487">
    <property type="term" value="P:protein N-linked glycosylation"/>
    <property type="evidence" value="ECO:0007669"/>
    <property type="project" value="TreeGrafter"/>
</dbReference>
<dbReference type="GO" id="GO:0006002">
    <property type="term" value="P:fructose 6-phosphate metabolic process"/>
    <property type="evidence" value="ECO:0007669"/>
    <property type="project" value="TreeGrafter"/>
</dbReference>
<gene>
    <name evidence="9" type="ORF">LCGC14_0975210</name>
</gene>
<keyword evidence="3" id="KW-0032">Aminotransferase</keyword>
<dbReference type="InterPro" id="IPR005855">
    <property type="entry name" value="GFAT"/>
</dbReference>
<dbReference type="GO" id="GO:0006047">
    <property type="term" value="P:UDP-N-acetylglucosamine metabolic process"/>
    <property type="evidence" value="ECO:0007669"/>
    <property type="project" value="TreeGrafter"/>
</dbReference>
<evidence type="ECO:0000256" key="3">
    <source>
        <dbReference type="ARBA" id="ARBA00022576"/>
    </source>
</evidence>
<dbReference type="InterPro" id="IPR035490">
    <property type="entry name" value="GlmS/FrlB_SIS"/>
</dbReference>
<dbReference type="CDD" id="cd00714">
    <property type="entry name" value="GFAT"/>
    <property type="match status" value="1"/>
</dbReference>
<keyword evidence="6" id="KW-0315">Glutamine amidotransferase</keyword>
<dbReference type="Pfam" id="PF01380">
    <property type="entry name" value="SIS"/>
    <property type="match status" value="2"/>
</dbReference>
<dbReference type="PROSITE" id="PS51278">
    <property type="entry name" value="GATASE_TYPE_2"/>
    <property type="match status" value="1"/>
</dbReference>